<feature type="region of interest" description="Disordered" evidence="1">
    <location>
        <begin position="1"/>
        <end position="22"/>
    </location>
</feature>
<feature type="transmembrane region" description="Helical" evidence="2">
    <location>
        <begin position="62"/>
        <end position="83"/>
    </location>
</feature>
<comment type="caution">
    <text evidence="3">The sequence shown here is derived from an EMBL/GenBank/DDBJ whole genome shotgun (WGS) entry which is preliminary data.</text>
</comment>
<evidence type="ECO:0000313" key="4">
    <source>
        <dbReference type="Proteomes" id="UP001501138"/>
    </source>
</evidence>
<dbReference type="Proteomes" id="UP001501138">
    <property type="component" value="Unassembled WGS sequence"/>
</dbReference>
<reference evidence="3 4" key="1">
    <citation type="journal article" date="2019" name="Int. J. Syst. Evol. Microbiol.">
        <title>The Global Catalogue of Microorganisms (GCM) 10K type strain sequencing project: providing services to taxonomists for standard genome sequencing and annotation.</title>
        <authorList>
            <consortium name="The Broad Institute Genomics Platform"/>
            <consortium name="The Broad Institute Genome Sequencing Center for Infectious Disease"/>
            <person name="Wu L."/>
            <person name="Ma J."/>
        </authorList>
    </citation>
    <scope>NUCLEOTIDE SEQUENCE [LARGE SCALE GENOMIC DNA]</scope>
    <source>
        <strain evidence="3 4">JCM 15589</strain>
    </source>
</reference>
<keyword evidence="2" id="KW-0812">Transmembrane</keyword>
<evidence type="ECO:0008006" key="5">
    <source>
        <dbReference type="Google" id="ProtNLM"/>
    </source>
</evidence>
<accession>A0ABN2IQ36</accession>
<evidence type="ECO:0000313" key="3">
    <source>
        <dbReference type="EMBL" id="GAA1709520.1"/>
    </source>
</evidence>
<feature type="transmembrane region" description="Helical" evidence="2">
    <location>
        <begin position="121"/>
        <end position="140"/>
    </location>
</feature>
<organism evidence="3 4">
    <name type="scientific">Isoptericola hypogeus</name>
    <dbReference type="NCBI Taxonomy" id="300179"/>
    <lineage>
        <taxon>Bacteria</taxon>
        <taxon>Bacillati</taxon>
        <taxon>Actinomycetota</taxon>
        <taxon>Actinomycetes</taxon>
        <taxon>Micrococcales</taxon>
        <taxon>Promicromonosporaceae</taxon>
        <taxon>Isoptericola</taxon>
    </lineage>
</organism>
<feature type="transmembrane region" description="Helical" evidence="2">
    <location>
        <begin position="95"/>
        <end position="115"/>
    </location>
</feature>
<protein>
    <recommendedName>
        <fullName evidence="5">ATP synthase protein I</fullName>
    </recommendedName>
</protein>
<evidence type="ECO:0000256" key="2">
    <source>
        <dbReference type="SAM" id="Phobius"/>
    </source>
</evidence>
<feature type="compositionally biased region" description="Pro residues" evidence="1">
    <location>
        <begin position="1"/>
        <end position="12"/>
    </location>
</feature>
<sequence length="155" mass="16044">MTTPPTPQPDQQPDPATGDSEATVAERRVLRTALRDTLILVGALVVLGGGIGALVAGMAGVWGALVGAALVAFFCATTIWSMLRTVGSSPARMAAFVMGAWVAKIVVLIVVLALIQGKDFYDPWVLIAVIGVGAIGSALLDYRAVNSGRVPYVQP</sequence>
<dbReference type="RefSeq" id="WP_344244804.1">
    <property type="nucleotide sequence ID" value="NZ_BAAAPM010000002.1"/>
</dbReference>
<keyword evidence="4" id="KW-1185">Reference proteome</keyword>
<dbReference type="EMBL" id="BAAAPM010000002">
    <property type="protein sequence ID" value="GAA1709520.1"/>
    <property type="molecule type" value="Genomic_DNA"/>
</dbReference>
<keyword evidence="2" id="KW-1133">Transmembrane helix</keyword>
<feature type="transmembrane region" description="Helical" evidence="2">
    <location>
        <begin position="37"/>
        <end position="56"/>
    </location>
</feature>
<evidence type="ECO:0000256" key="1">
    <source>
        <dbReference type="SAM" id="MobiDB-lite"/>
    </source>
</evidence>
<gene>
    <name evidence="3" type="ORF">GCM10009809_02260</name>
</gene>
<proteinExistence type="predicted"/>
<name>A0ABN2IQ36_9MICO</name>
<keyword evidence="2" id="KW-0472">Membrane</keyword>